<protein>
    <submittedName>
        <fullName evidence="1">Uncharacterized protein</fullName>
    </submittedName>
</protein>
<gene>
    <name evidence="1" type="ORF">S06H3_52149</name>
</gene>
<proteinExistence type="predicted"/>
<comment type="caution">
    <text evidence="1">The sequence shown here is derived from an EMBL/GenBank/DDBJ whole genome shotgun (WGS) entry which is preliminary data.</text>
</comment>
<name>X1NDC3_9ZZZZ</name>
<accession>X1NDC3</accession>
<sequence length="74" mass="8505">ELFVEGAKKEVRKVAKKAGAEVVKSGVKRAKSAWQKYMANKKKQIKFKSGKRKGRLDLKKMGAAFRREQRKAKR</sequence>
<dbReference type="EMBL" id="BARV01033140">
    <property type="protein sequence ID" value="GAI42002.1"/>
    <property type="molecule type" value="Genomic_DNA"/>
</dbReference>
<evidence type="ECO:0000313" key="1">
    <source>
        <dbReference type="EMBL" id="GAI42002.1"/>
    </source>
</evidence>
<reference evidence="1" key="1">
    <citation type="journal article" date="2014" name="Front. Microbiol.">
        <title>High frequency of phylogenetically diverse reductive dehalogenase-homologous genes in deep subseafloor sedimentary metagenomes.</title>
        <authorList>
            <person name="Kawai M."/>
            <person name="Futagami T."/>
            <person name="Toyoda A."/>
            <person name="Takaki Y."/>
            <person name="Nishi S."/>
            <person name="Hori S."/>
            <person name="Arai W."/>
            <person name="Tsubouchi T."/>
            <person name="Morono Y."/>
            <person name="Uchiyama I."/>
            <person name="Ito T."/>
            <person name="Fujiyama A."/>
            <person name="Inagaki F."/>
            <person name="Takami H."/>
        </authorList>
    </citation>
    <scope>NUCLEOTIDE SEQUENCE</scope>
    <source>
        <strain evidence="1">Expedition CK06-06</strain>
    </source>
</reference>
<organism evidence="1">
    <name type="scientific">marine sediment metagenome</name>
    <dbReference type="NCBI Taxonomy" id="412755"/>
    <lineage>
        <taxon>unclassified sequences</taxon>
        <taxon>metagenomes</taxon>
        <taxon>ecological metagenomes</taxon>
    </lineage>
</organism>
<dbReference type="AlphaFoldDB" id="X1NDC3"/>
<feature type="non-terminal residue" evidence="1">
    <location>
        <position position="1"/>
    </location>
</feature>